<evidence type="ECO:0000256" key="1">
    <source>
        <dbReference type="ARBA" id="ARBA00022475"/>
    </source>
</evidence>
<comment type="subcellular location">
    <subcellularLocation>
        <location evidence="10">Cell membrane</location>
        <topology evidence="10">Peripheral membrane protein</topology>
        <orientation evidence="10">Cytoplasmic side</orientation>
    </subcellularLocation>
</comment>
<dbReference type="EMBL" id="CP158367">
    <property type="protein sequence ID" value="XBX74025.1"/>
    <property type="molecule type" value="Genomic_DNA"/>
</dbReference>
<keyword evidence="4 10" id="KW-0808">Transferase</keyword>
<evidence type="ECO:0000256" key="4">
    <source>
        <dbReference type="ARBA" id="ARBA00022679"/>
    </source>
</evidence>
<feature type="domain" description="Glycosyltransferase family 28 N-terminal" evidence="11">
    <location>
        <begin position="4"/>
        <end position="140"/>
    </location>
</feature>
<dbReference type="GO" id="GO:0008360">
    <property type="term" value="P:regulation of cell shape"/>
    <property type="evidence" value="ECO:0007669"/>
    <property type="project" value="UniProtKB-KW"/>
</dbReference>
<sequence>MKKIILTGGGTAGHVTPNIALIPKLKELGYEIYYIGSKNGIERQLIEDLNIKYYPISSGKLRRYFHKDNFTDPFRVLKGVKQAASIIKKIKPDIVFSKGGFVTVPVIIASKLKKVPTIIHESDFTPGLANKIAMPFCSNVCVTFPETLDAIPKGKGVYTGPPIREEILKGNSELGYKEVGFSTSKPVVMIMGGSLGAVKINSHVRSILPSLLEEFNVIHLCGEGKVDQSLMEIDGYKQYPYVKEQLPHLFAITDVIVSRAGANSIYEFLALKKPNVLIPLSKAASRGDQILNANSFEKQGFSQVIYEEKLSDEVLLKKIKNVYDNRADYIEKMEKAKSALGLEKILELIEKKRR</sequence>
<dbReference type="GO" id="GO:0009252">
    <property type="term" value="P:peptidoglycan biosynthetic process"/>
    <property type="evidence" value="ECO:0007669"/>
    <property type="project" value="UniProtKB-UniRule"/>
</dbReference>
<evidence type="ECO:0000256" key="6">
    <source>
        <dbReference type="ARBA" id="ARBA00022984"/>
    </source>
</evidence>
<dbReference type="GO" id="GO:0005886">
    <property type="term" value="C:plasma membrane"/>
    <property type="evidence" value="ECO:0007669"/>
    <property type="project" value="UniProtKB-SubCell"/>
</dbReference>
<evidence type="ECO:0000259" key="11">
    <source>
        <dbReference type="Pfam" id="PF03033"/>
    </source>
</evidence>
<dbReference type="GO" id="GO:0071555">
    <property type="term" value="P:cell wall organization"/>
    <property type="evidence" value="ECO:0007669"/>
    <property type="project" value="UniProtKB-KW"/>
</dbReference>
<feature type="binding site" evidence="10">
    <location>
        <position position="164"/>
    </location>
    <ligand>
        <name>UDP-N-acetyl-alpha-D-glucosamine</name>
        <dbReference type="ChEBI" id="CHEBI:57705"/>
    </ligand>
</feature>
<keyword evidence="5 10" id="KW-0133">Cell shape</keyword>
<keyword evidence="8 10" id="KW-0131">Cell cycle</keyword>
<comment type="pathway">
    <text evidence="10">Cell wall biogenesis; peptidoglycan biosynthesis.</text>
</comment>
<dbReference type="SUPFAM" id="SSF53756">
    <property type="entry name" value="UDP-Glycosyltransferase/glycogen phosphorylase"/>
    <property type="match status" value="1"/>
</dbReference>
<organism evidence="13">
    <name type="scientific">Proteinivorax tanatarense</name>
    <dbReference type="NCBI Taxonomy" id="1260629"/>
    <lineage>
        <taxon>Bacteria</taxon>
        <taxon>Bacillati</taxon>
        <taxon>Bacillota</taxon>
        <taxon>Clostridia</taxon>
        <taxon>Eubacteriales</taxon>
        <taxon>Proteinivoracaceae</taxon>
        <taxon>Proteinivorax</taxon>
    </lineage>
</organism>
<dbReference type="InterPro" id="IPR004276">
    <property type="entry name" value="GlycoTrans_28_N"/>
</dbReference>
<dbReference type="Gene3D" id="3.40.50.2000">
    <property type="entry name" value="Glycogen Phosphorylase B"/>
    <property type="match status" value="2"/>
</dbReference>
<evidence type="ECO:0000256" key="7">
    <source>
        <dbReference type="ARBA" id="ARBA00023136"/>
    </source>
</evidence>
<feature type="binding site" evidence="10">
    <location>
        <position position="194"/>
    </location>
    <ligand>
        <name>UDP-N-acetyl-alpha-D-glucosamine</name>
        <dbReference type="ChEBI" id="CHEBI:57705"/>
    </ligand>
</feature>
<gene>
    <name evidence="10" type="primary">murG</name>
    <name evidence="13" type="ORF">PRVXT_002044</name>
</gene>
<evidence type="ECO:0000256" key="5">
    <source>
        <dbReference type="ARBA" id="ARBA00022960"/>
    </source>
</evidence>
<keyword evidence="3 10" id="KW-0328">Glycosyltransferase</keyword>
<dbReference type="AlphaFoldDB" id="A0AAU7VJH1"/>
<feature type="binding site" evidence="10">
    <location>
        <begin position="11"/>
        <end position="13"/>
    </location>
    <ligand>
        <name>UDP-N-acetyl-alpha-D-glucosamine</name>
        <dbReference type="ChEBI" id="CHEBI:57705"/>
    </ligand>
</feature>
<reference evidence="13" key="1">
    <citation type="journal article" date="2013" name="Extremophiles">
        <title>Proteinivorax tanatarense gen. nov., sp. nov., an anaerobic, haloalkaliphilic, proteolytic bacterium isolated from a decaying algal bloom, and proposal of Proteinivoraceae fam. nov.</title>
        <authorList>
            <person name="Kevbrin V."/>
            <person name="Boltyanskaya Y."/>
            <person name="Zhilina T."/>
            <person name="Kolganova T."/>
            <person name="Lavrentjeva E."/>
            <person name="Kuznetsov B."/>
        </authorList>
    </citation>
    <scope>NUCLEOTIDE SEQUENCE</scope>
    <source>
        <strain evidence="13">Z-910T</strain>
    </source>
</reference>
<evidence type="ECO:0000256" key="9">
    <source>
        <dbReference type="ARBA" id="ARBA00023316"/>
    </source>
</evidence>
<dbReference type="PANTHER" id="PTHR21015:SF27">
    <property type="entry name" value="UDP-N-ACETYLGLUCOSAMINE--N-ACETYLMURAMYL-(PENTAPEPTIDE) PYROPHOSPHORYL-UNDECAPRENOL N-ACETYLGLUCOSAMINE TRANSFERASE"/>
    <property type="match status" value="1"/>
</dbReference>
<dbReference type="HAMAP" id="MF_00033">
    <property type="entry name" value="MurG"/>
    <property type="match status" value="1"/>
</dbReference>
<dbReference type="InterPro" id="IPR006009">
    <property type="entry name" value="GlcNAc_MurG"/>
</dbReference>
<evidence type="ECO:0000256" key="2">
    <source>
        <dbReference type="ARBA" id="ARBA00022618"/>
    </source>
</evidence>
<dbReference type="Pfam" id="PF03033">
    <property type="entry name" value="Glyco_transf_28"/>
    <property type="match status" value="1"/>
</dbReference>
<dbReference type="NCBIfam" id="TIGR01133">
    <property type="entry name" value="murG"/>
    <property type="match status" value="1"/>
</dbReference>
<dbReference type="InterPro" id="IPR007235">
    <property type="entry name" value="Glyco_trans_28_C"/>
</dbReference>
<evidence type="ECO:0000256" key="3">
    <source>
        <dbReference type="ARBA" id="ARBA00022676"/>
    </source>
</evidence>
<keyword evidence="1 10" id="KW-1003">Cell membrane</keyword>
<dbReference type="NCBIfam" id="NF009102">
    <property type="entry name" value="PRK12446.1"/>
    <property type="match status" value="1"/>
</dbReference>
<feature type="binding site" evidence="10">
    <location>
        <position position="289"/>
    </location>
    <ligand>
        <name>UDP-N-acetyl-alpha-D-glucosamine</name>
        <dbReference type="ChEBI" id="CHEBI:57705"/>
    </ligand>
</feature>
<name>A0AAU7VJH1_9FIRM</name>
<proteinExistence type="inferred from homology"/>
<dbReference type="RefSeq" id="WP_350342786.1">
    <property type="nucleotide sequence ID" value="NZ_CP158367.1"/>
</dbReference>
<evidence type="ECO:0000313" key="13">
    <source>
        <dbReference type="EMBL" id="XBX74025.1"/>
    </source>
</evidence>
<dbReference type="PANTHER" id="PTHR21015">
    <property type="entry name" value="UDP-N-ACETYLGLUCOSAMINE--N-ACETYLMURAMYL-(PENTAPEPTIDE) PYROPHOSPHORYL-UNDECAPRENOL N-ACETYLGLUCOSAMINE TRANSFERASE 1"/>
    <property type="match status" value="1"/>
</dbReference>
<feature type="domain" description="Glycosyl transferase family 28 C-terminal" evidence="12">
    <location>
        <begin position="187"/>
        <end position="337"/>
    </location>
</feature>
<dbReference type="GO" id="GO:0051301">
    <property type="term" value="P:cell division"/>
    <property type="evidence" value="ECO:0007669"/>
    <property type="project" value="UniProtKB-KW"/>
</dbReference>
<evidence type="ECO:0000259" key="12">
    <source>
        <dbReference type="Pfam" id="PF04101"/>
    </source>
</evidence>
<dbReference type="GO" id="GO:0005975">
    <property type="term" value="P:carbohydrate metabolic process"/>
    <property type="evidence" value="ECO:0007669"/>
    <property type="project" value="InterPro"/>
</dbReference>
<dbReference type="CDD" id="cd03785">
    <property type="entry name" value="GT28_MurG"/>
    <property type="match status" value="1"/>
</dbReference>
<evidence type="ECO:0000256" key="10">
    <source>
        <dbReference type="HAMAP-Rule" id="MF_00033"/>
    </source>
</evidence>
<reference evidence="13" key="2">
    <citation type="submission" date="2024-06" db="EMBL/GenBank/DDBJ databases">
        <authorList>
            <person name="Petrova K.O."/>
            <person name="Toshchakov S.V."/>
            <person name="Boltjanskaja Y.V."/>
            <person name="Kevbrin V."/>
        </authorList>
    </citation>
    <scope>NUCLEOTIDE SEQUENCE</scope>
    <source>
        <strain evidence="13">Z-910T</strain>
    </source>
</reference>
<comment type="catalytic activity">
    <reaction evidence="10">
        <text>di-trans,octa-cis-undecaprenyl diphospho-N-acetyl-alpha-D-muramoyl-L-alanyl-D-glutamyl-meso-2,6-diaminopimeloyl-D-alanyl-D-alanine + UDP-N-acetyl-alpha-D-glucosamine = di-trans,octa-cis-undecaprenyl diphospho-[N-acetyl-alpha-D-glucosaminyl-(1-&gt;4)]-N-acetyl-alpha-D-muramoyl-L-alanyl-D-glutamyl-meso-2,6-diaminopimeloyl-D-alanyl-D-alanine + UDP + H(+)</text>
        <dbReference type="Rhea" id="RHEA:31227"/>
        <dbReference type="ChEBI" id="CHEBI:15378"/>
        <dbReference type="ChEBI" id="CHEBI:57705"/>
        <dbReference type="ChEBI" id="CHEBI:58223"/>
        <dbReference type="ChEBI" id="CHEBI:61387"/>
        <dbReference type="ChEBI" id="CHEBI:61388"/>
        <dbReference type="EC" id="2.4.1.227"/>
    </reaction>
</comment>
<dbReference type="Pfam" id="PF04101">
    <property type="entry name" value="Glyco_tran_28_C"/>
    <property type="match status" value="1"/>
</dbReference>
<evidence type="ECO:0000256" key="8">
    <source>
        <dbReference type="ARBA" id="ARBA00023306"/>
    </source>
</evidence>
<keyword evidence="2 10" id="KW-0132">Cell division</keyword>
<comment type="caution">
    <text evidence="10">Lacks conserved residue(s) required for the propagation of feature annotation.</text>
</comment>
<comment type="function">
    <text evidence="10">Cell wall formation. Catalyzes the transfer of a GlcNAc subunit on undecaprenyl-pyrophosphoryl-MurNAc-pentapeptide (lipid intermediate I) to form undecaprenyl-pyrophosphoryl-MurNAc-(pentapeptide)GlcNAc (lipid intermediate II).</text>
</comment>
<accession>A0AAU7VJH1</accession>
<keyword evidence="6 10" id="KW-0573">Peptidoglycan synthesis</keyword>
<comment type="similarity">
    <text evidence="10">Belongs to the glycosyltransferase 28 family. MurG subfamily.</text>
</comment>
<protein>
    <recommendedName>
        <fullName evidence="10">UDP-N-acetylglucosamine--N-acetylmuramyl-(pentapeptide) pyrophosphoryl-undecaprenol N-acetylglucosamine transferase</fullName>
        <ecNumber evidence="10">2.4.1.227</ecNumber>
    </recommendedName>
    <alternativeName>
        <fullName evidence="10">Undecaprenyl-PP-MurNAc-pentapeptide-UDPGlcNAc GlcNAc transferase</fullName>
    </alternativeName>
</protein>
<keyword evidence="7 10" id="KW-0472">Membrane</keyword>
<keyword evidence="9 10" id="KW-0961">Cell wall biogenesis/degradation</keyword>
<dbReference type="GO" id="GO:0050511">
    <property type="term" value="F:undecaprenyldiphospho-muramoylpentapeptide beta-N-acetylglucosaminyltransferase activity"/>
    <property type="evidence" value="ECO:0007669"/>
    <property type="project" value="UniProtKB-UniRule"/>
</dbReference>
<dbReference type="EC" id="2.4.1.227" evidence="10"/>